<dbReference type="Pfam" id="PF21663">
    <property type="entry name" value="WipA_Phos"/>
    <property type="match status" value="1"/>
</dbReference>
<dbReference type="InterPro" id="IPR029052">
    <property type="entry name" value="Metallo-depent_PP-like"/>
</dbReference>
<dbReference type="OrthoDB" id="9807890at2"/>
<gene>
    <name evidence="3" type="ORF">L602_001900000640</name>
</gene>
<organism evidence="3 4">
    <name type="scientific">Cupriavidus gilardii J11</name>
    <dbReference type="NCBI Taxonomy" id="936133"/>
    <lineage>
        <taxon>Bacteria</taxon>
        <taxon>Pseudomonadati</taxon>
        <taxon>Pseudomonadota</taxon>
        <taxon>Betaproteobacteria</taxon>
        <taxon>Burkholderiales</taxon>
        <taxon>Burkholderiaceae</taxon>
        <taxon>Cupriavidus</taxon>
    </lineage>
</organism>
<feature type="region of interest" description="Disordered" evidence="1">
    <location>
        <begin position="119"/>
        <end position="143"/>
    </location>
</feature>
<evidence type="ECO:0000313" key="4">
    <source>
        <dbReference type="Proteomes" id="UP000318141"/>
    </source>
</evidence>
<evidence type="ECO:0000313" key="3">
    <source>
        <dbReference type="EMBL" id="TWG87061.1"/>
    </source>
</evidence>
<protein>
    <recommendedName>
        <fullName evidence="2">WipA-like phosphatase domain-containing protein</fullName>
    </recommendedName>
</protein>
<keyword evidence="4" id="KW-1185">Reference proteome</keyword>
<feature type="domain" description="WipA-like phosphatase" evidence="2">
    <location>
        <begin position="355"/>
        <end position="507"/>
    </location>
</feature>
<feature type="compositionally biased region" description="Low complexity" evidence="1">
    <location>
        <begin position="130"/>
        <end position="143"/>
    </location>
</feature>
<accession>A0A562BPH6</accession>
<evidence type="ECO:0000259" key="2">
    <source>
        <dbReference type="Pfam" id="PF21663"/>
    </source>
</evidence>
<comment type="caution">
    <text evidence="3">The sequence shown here is derived from an EMBL/GenBank/DDBJ whole genome shotgun (WGS) entry which is preliminary data.</text>
</comment>
<dbReference type="Gene3D" id="3.60.21.10">
    <property type="match status" value="1"/>
</dbReference>
<dbReference type="EMBL" id="VLJN01000011">
    <property type="protein sequence ID" value="TWG87061.1"/>
    <property type="molecule type" value="Genomic_DNA"/>
</dbReference>
<evidence type="ECO:0000256" key="1">
    <source>
        <dbReference type="SAM" id="MobiDB-lite"/>
    </source>
</evidence>
<dbReference type="InterPro" id="IPR048521">
    <property type="entry name" value="WipA_Phos"/>
</dbReference>
<proteinExistence type="predicted"/>
<dbReference type="Proteomes" id="UP000318141">
    <property type="component" value="Unassembled WGS sequence"/>
</dbReference>
<dbReference type="GO" id="GO:0016791">
    <property type="term" value="F:phosphatase activity"/>
    <property type="evidence" value="ECO:0007669"/>
    <property type="project" value="InterPro"/>
</dbReference>
<sequence>MPVSKPSATGLHFRSANDFFKSLAQSIDAEHSARRPCPGMLYRIGSRQMRFVFDPFAAPANALRLEDHSRTRFAWLPQRLVAILFPSRASVIRADSDCAIRYRCTRERRHALHSRVFDNIKAGGPGQAGPGPSAAQGAASDAPIPAPDRLRQAVLDEFMPEVRDAMEAIRDLYGMLPLPNANEEARRILFPIRQRLETRLFHCGRAGMSAAEIHATMKAFAIDSRLESWNRISLAYPDVERRRLELAKVTVHPTPTREFPHLDFDLDTVPAPMPDIEAFNEVALGDMHGNCELLLHSLVKVGLVRIRDNSAWLAAQQLIKNVADTPASAKEYRRFRALLAKAIMVEPAAVQKKLVLLGDLLADRRHNDLYLLAVLDRLHDGGLAYDITLSNHDAQFIHYLASNNGVPEDRPYQLRGISIGPAQTVSLQRLNELMNQDPSLRRELRDMASRAYFGHLKAVSTTTDGRKFYAHAVVNESIFTDLCRQAGISEAQPGVAAVQQINAWFQGLLSTPAAYAAAMTELLPNGSPTALFACCWNVGVGDDRYRNSDAEYATHPYPNNPCGPHPDFEAVVHGHTRKPGDRLHAETERLLNTSILIERNALALKDGVQANAGELNSLIQTPANMSGSTRKATSLLMTAAMHQRPIGEEVRTALEQCREAAEHCSRDGMHGLTQEQQQERLSGLVATYNRAWSIHCRMAGVRDAAVLDEGWIDSLLESLQAQRDGSLATRLDTAASSEKDRLMGSLRQIAAIAQHYPPPHGDQDGTLAAIIEGYEARLTSSFHSLDSDAGMGAERRFRRTVFLA</sequence>
<name>A0A562BPH6_9BURK</name>
<reference evidence="3 4" key="1">
    <citation type="submission" date="2019-07" db="EMBL/GenBank/DDBJ databases">
        <title>Genome sequencing of lignin-degrading bacterial isolates.</title>
        <authorList>
            <person name="Gladden J."/>
        </authorList>
    </citation>
    <scope>NUCLEOTIDE SEQUENCE [LARGE SCALE GENOMIC DNA]</scope>
    <source>
        <strain evidence="3 4">J11</strain>
    </source>
</reference>
<dbReference type="AlphaFoldDB" id="A0A562BPH6"/>